<reference evidence="2 3" key="1">
    <citation type="journal article" date="2023" name="G3 (Bethesda)">
        <title>A chromosome-length genome assembly and annotation of blackberry (Rubus argutus, cv. 'Hillquist').</title>
        <authorList>
            <person name="Bruna T."/>
            <person name="Aryal R."/>
            <person name="Dudchenko O."/>
            <person name="Sargent D.J."/>
            <person name="Mead D."/>
            <person name="Buti M."/>
            <person name="Cavallini A."/>
            <person name="Hytonen T."/>
            <person name="Andres J."/>
            <person name="Pham M."/>
            <person name="Weisz D."/>
            <person name="Mascagni F."/>
            <person name="Usai G."/>
            <person name="Natali L."/>
            <person name="Bassil N."/>
            <person name="Fernandez G.E."/>
            <person name="Lomsadze A."/>
            <person name="Armour M."/>
            <person name="Olukolu B."/>
            <person name="Poorten T."/>
            <person name="Britton C."/>
            <person name="Davik J."/>
            <person name="Ashrafi H."/>
            <person name="Aiden E.L."/>
            <person name="Borodovsky M."/>
            <person name="Worthington M."/>
        </authorList>
    </citation>
    <scope>NUCLEOTIDE SEQUENCE [LARGE SCALE GENOMIC DNA]</scope>
    <source>
        <strain evidence="2">PI 553951</strain>
    </source>
</reference>
<keyword evidence="3" id="KW-1185">Reference proteome</keyword>
<evidence type="ECO:0000313" key="2">
    <source>
        <dbReference type="EMBL" id="KAK9951207.1"/>
    </source>
</evidence>
<protein>
    <submittedName>
        <fullName evidence="2">Uncharacterized protein</fullName>
    </submittedName>
</protein>
<dbReference type="Proteomes" id="UP001457282">
    <property type="component" value="Unassembled WGS sequence"/>
</dbReference>
<sequence>MFITRSPHLLCPISVAAMPPCSQWRAQSELLLPLPVPSQAATSSAQTLPSPICPRAISYAAPYPGRRRSCPWTTVAVDDAITQPMFSYAIQKRRRNRAEPRRNPRFHFAPHHRNLSTPPKPRHRRICPCPLPPTQCSLPPQLVISTLPRPPLSYKPSHRASLSSPSTVNLSWSHGLSILHVCSGK</sequence>
<comment type="caution">
    <text evidence="2">The sequence shown here is derived from an EMBL/GenBank/DDBJ whole genome shotgun (WGS) entry which is preliminary data.</text>
</comment>
<accession>A0AAW1YRA9</accession>
<name>A0AAW1YRA9_RUBAR</name>
<feature type="compositionally biased region" description="Basic residues" evidence="1">
    <location>
        <begin position="103"/>
        <end position="123"/>
    </location>
</feature>
<organism evidence="2 3">
    <name type="scientific">Rubus argutus</name>
    <name type="common">Southern blackberry</name>
    <dbReference type="NCBI Taxonomy" id="59490"/>
    <lineage>
        <taxon>Eukaryota</taxon>
        <taxon>Viridiplantae</taxon>
        <taxon>Streptophyta</taxon>
        <taxon>Embryophyta</taxon>
        <taxon>Tracheophyta</taxon>
        <taxon>Spermatophyta</taxon>
        <taxon>Magnoliopsida</taxon>
        <taxon>eudicotyledons</taxon>
        <taxon>Gunneridae</taxon>
        <taxon>Pentapetalae</taxon>
        <taxon>rosids</taxon>
        <taxon>fabids</taxon>
        <taxon>Rosales</taxon>
        <taxon>Rosaceae</taxon>
        <taxon>Rosoideae</taxon>
        <taxon>Rosoideae incertae sedis</taxon>
        <taxon>Rubus</taxon>
    </lineage>
</organism>
<evidence type="ECO:0000313" key="3">
    <source>
        <dbReference type="Proteomes" id="UP001457282"/>
    </source>
</evidence>
<dbReference type="EMBL" id="JBEDUW010000001">
    <property type="protein sequence ID" value="KAK9951207.1"/>
    <property type="molecule type" value="Genomic_DNA"/>
</dbReference>
<proteinExistence type="predicted"/>
<feature type="region of interest" description="Disordered" evidence="1">
    <location>
        <begin position="93"/>
        <end position="123"/>
    </location>
</feature>
<gene>
    <name evidence="2" type="ORF">M0R45_006664</name>
</gene>
<dbReference type="AlphaFoldDB" id="A0AAW1YRA9"/>
<evidence type="ECO:0000256" key="1">
    <source>
        <dbReference type="SAM" id="MobiDB-lite"/>
    </source>
</evidence>